<evidence type="ECO:0000256" key="4">
    <source>
        <dbReference type="HAMAP-Rule" id="MF_00213"/>
    </source>
</evidence>
<dbReference type="PANTHER" id="PTHR34535:SF3">
    <property type="entry name" value="HYDROGENASE MATURATION FACTOR HYPA"/>
    <property type="match status" value="1"/>
</dbReference>
<dbReference type="HAMAP" id="MF_00213">
    <property type="entry name" value="HypA_HybF"/>
    <property type="match status" value="1"/>
</dbReference>
<evidence type="ECO:0000313" key="6">
    <source>
        <dbReference type="Proteomes" id="UP000037175"/>
    </source>
</evidence>
<sequence length="117" mass="12600">MHEMSLMAGVFDVINKTIAPYPNAKVTKVILVVGALTNAVPDALQLAFEVFAKGSPVEGAVLEIQEVPLKLKCDECGWEGPVDIYQPVCPKCRSFNVGVIAGRELLIKSLEVETDGD</sequence>
<evidence type="ECO:0000256" key="2">
    <source>
        <dbReference type="ARBA" id="ARBA00022723"/>
    </source>
</evidence>
<keyword evidence="3 4" id="KW-0862">Zinc</keyword>
<keyword evidence="1 4" id="KW-0533">Nickel</keyword>
<dbReference type="Gene3D" id="3.30.2320.80">
    <property type="match status" value="1"/>
</dbReference>
<dbReference type="EMBL" id="LGTE01000009">
    <property type="protein sequence ID" value="KNZ69719.1"/>
    <property type="molecule type" value="Genomic_DNA"/>
</dbReference>
<comment type="function">
    <text evidence="4">Involved in the maturation of [NiFe] hydrogenases. Required for nickel insertion into the metal center of the hydrogenase.</text>
</comment>
<protein>
    <recommendedName>
        <fullName evidence="4">Hydrogenase maturation factor HypA</fullName>
    </recommendedName>
</protein>
<dbReference type="AlphaFoldDB" id="A0A0L6W3P7"/>
<dbReference type="PIRSF" id="PIRSF004761">
    <property type="entry name" value="Hydrgn_mat_HypA"/>
    <property type="match status" value="1"/>
</dbReference>
<gene>
    <name evidence="4" type="primary">hypA</name>
    <name evidence="5" type="ORF">Tfer_1534</name>
</gene>
<dbReference type="PANTHER" id="PTHR34535">
    <property type="entry name" value="HYDROGENASE MATURATION FACTOR HYPA"/>
    <property type="match status" value="1"/>
</dbReference>
<organism evidence="5 6">
    <name type="scientific">Thermincola ferriacetica</name>
    <dbReference type="NCBI Taxonomy" id="281456"/>
    <lineage>
        <taxon>Bacteria</taxon>
        <taxon>Bacillati</taxon>
        <taxon>Bacillota</taxon>
        <taxon>Clostridia</taxon>
        <taxon>Eubacteriales</taxon>
        <taxon>Thermincolaceae</taxon>
        <taxon>Thermincola</taxon>
    </lineage>
</organism>
<dbReference type="GO" id="GO:0016151">
    <property type="term" value="F:nickel cation binding"/>
    <property type="evidence" value="ECO:0007669"/>
    <property type="project" value="UniProtKB-UniRule"/>
</dbReference>
<feature type="binding site" evidence="4">
    <location>
        <position position="76"/>
    </location>
    <ligand>
        <name>Zn(2+)</name>
        <dbReference type="ChEBI" id="CHEBI:29105"/>
    </ligand>
</feature>
<dbReference type="InterPro" id="IPR000688">
    <property type="entry name" value="HypA/HybF"/>
</dbReference>
<dbReference type="NCBIfam" id="TIGR00100">
    <property type="entry name" value="hypA"/>
    <property type="match status" value="1"/>
</dbReference>
<dbReference type="RefSeq" id="WP_052217704.1">
    <property type="nucleotide sequence ID" value="NZ_LGTE01000009.1"/>
</dbReference>
<reference evidence="6" key="1">
    <citation type="submission" date="2015-07" db="EMBL/GenBank/DDBJ databases">
        <title>Complete Genome of Thermincola ferriacetica strain Z-0001T.</title>
        <authorList>
            <person name="Lusk B."/>
            <person name="Badalamenti J.P."/>
            <person name="Parameswaran P."/>
            <person name="Bond D.R."/>
            <person name="Torres C.I."/>
        </authorList>
    </citation>
    <scope>NUCLEOTIDE SEQUENCE [LARGE SCALE GENOMIC DNA]</scope>
    <source>
        <strain evidence="6">Z-0001</strain>
    </source>
</reference>
<dbReference type="GO" id="GO:0008270">
    <property type="term" value="F:zinc ion binding"/>
    <property type="evidence" value="ECO:0007669"/>
    <property type="project" value="UniProtKB-UniRule"/>
</dbReference>
<evidence type="ECO:0000313" key="5">
    <source>
        <dbReference type="EMBL" id="KNZ69719.1"/>
    </source>
</evidence>
<keyword evidence="6" id="KW-1185">Reference proteome</keyword>
<feature type="binding site" evidence="4">
    <location>
        <position position="92"/>
    </location>
    <ligand>
        <name>Zn(2+)</name>
        <dbReference type="ChEBI" id="CHEBI:29105"/>
    </ligand>
</feature>
<evidence type="ECO:0000256" key="3">
    <source>
        <dbReference type="ARBA" id="ARBA00022833"/>
    </source>
</evidence>
<comment type="caution">
    <text evidence="5">The sequence shown here is derived from an EMBL/GenBank/DDBJ whole genome shotgun (WGS) entry which is preliminary data.</text>
</comment>
<proteinExistence type="inferred from homology"/>
<name>A0A0L6W3P7_9FIRM</name>
<dbReference type="Pfam" id="PF01155">
    <property type="entry name" value="HypA"/>
    <property type="match status" value="1"/>
</dbReference>
<keyword evidence="2 4" id="KW-0479">Metal-binding</keyword>
<evidence type="ECO:0000256" key="1">
    <source>
        <dbReference type="ARBA" id="ARBA00022596"/>
    </source>
</evidence>
<dbReference type="GO" id="GO:0051604">
    <property type="term" value="P:protein maturation"/>
    <property type="evidence" value="ECO:0007669"/>
    <property type="project" value="InterPro"/>
</dbReference>
<feature type="binding site" evidence="4">
    <location>
        <position position="2"/>
    </location>
    <ligand>
        <name>Ni(2+)</name>
        <dbReference type="ChEBI" id="CHEBI:49786"/>
    </ligand>
</feature>
<feature type="binding site" evidence="4">
    <location>
        <position position="89"/>
    </location>
    <ligand>
        <name>Zn(2+)</name>
        <dbReference type="ChEBI" id="CHEBI:29105"/>
    </ligand>
</feature>
<feature type="binding site" evidence="4">
    <location>
        <position position="73"/>
    </location>
    <ligand>
        <name>Zn(2+)</name>
        <dbReference type="ChEBI" id="CHEBI:29105"/>
    </ligand>
</feature>
<comment type="similarity">
    <text evidence="4">Belongs to the HypA/HybF family.</text>
</comment>
<dbReference type="Proteomes" id="UP000037175">
    <property type="component" value="Unassembled WGS sequence"/>
</dbReference>
<accession>A0A0L6W3P7</accession>